<feature type="region of interest" description="Disordered" evidence="1">
    <location>
        <begin position="1"/>
        <end position="30"/>
    </location>
</feature>
<accession>Q597U7</accession>
<sequence length="140" mass="16080">MDRLSGKESEISPTKDIGREDSSQSNQRYFGRNEEESLLIDFARKGIFDPEVPFSLYLWEAKAILDGATLKSIDERRNNLELAAFNAGVTNARKPRTTIKKMQRELEKEEEQVVQNKKGRKKPNLEALKRINDLFNHGGE</sequence>
<dbReference type="EMBL" id="AY236756">
    <property type="protein sequence ID" value="AAP74524.1"/>
    <property type="molecule type" value="Genomic_DNA"/>
</dbReference>
<name>Q597U7_9CAUD</name>
<proteinExistence type="predicted"/>
<feature type="compositionally biased region" description="Basic and acidic residues" evidence="1">
    <location>
        <begin position="1"/>
        <end position="10"/>
    </location>
</feature>
<organism evidence="2 3">
    <name type="scientific">Lactobacillus phage phiJL-1</name>
    <dbReference type="NCBI Taxonomy" id="2892345"/>
    <lineage>
        <taxon>Viruses</taxon>
        <taxon>Duplodnaviria</taxon>
        <taxon>Heunggongvirae</taxon>
        <taxon>Uroviricota</taxon>
        <taxon>Caudoviricetes</taxon>
        <taxon>Coetzeevirus</taxon>
        <taxon>Coetzeevirus JL1</taxon>
    </lineage>
</organism>
<keyword evidence="3" id="KW-1185">Reference proteome</keyword>
<reference evidence="2 3" key="2">
    <citation type="journal article" date="2005" name="Gene">
        <title>Sequence analysis of the Lactobacillus plantarum bacteriophage PhiJL-1.</title>
        <authorList>
            <person name="Lu Z."/>
            <person name="Altermann E."/>
            <person name="Breidt F."/>
            <person name="Predki P."/>
            <person name="Fleming H.P."/>
            <person name="Klaenhammer T.R."/>
        </authorList>
    </citation>
    <scope>NUCLEOTIDE SEQUENCE</scope>
</reference>
<dbReference type="GeneID" id="5075535"/>
<reference evidence="2 3" key="1">
    <citation type="journal article" date="2003" name="Int. J. Food Microbiol.">
        <title>Isolation and characterization of a Lactobacillus plantarum bacteriophage, phiJL-1, from a cucumber fermentation.</title>
        <authorList>
            <person name="Lu Z."/>
            <person name="Breidt F."/>
            <person name="Fleming H.P."/>
            <person name="Altermann E."/>
            <person name="Klaenhammer T.R."/>
        </authorList>
    </citation>
    <scope>NUCLEOTIDE SEQUENCE [LARGE SCALE GENOMIC DNA]</scope>
</reference>
<dbReference type="KEGG" id="vg:5075535"/>
<dbReference type="RefSeq" id="YP_223897.1">
    <property type="nucleotide sequence ID" value="NC_006936.1"/>
</dbReference>
<evidence type="ECO:0000313" key="2">
    <source>
        <dbReference type="EMBL" id="AAP74524.1"/>
    </source>
</evidence>
<protein>
    <submittedName>
        <fullName evidence="2">Uncharacterized protein</fullName>
    </submittedName>
</protein>
<evidence type="ECO:0000313" key="3">
    <source>
        <dbReference type="Proteomes" id="UP000000990"/>
    </source>
</evidence>
<dbReference type="Proteomes" id="UP000000990">
    <property type="component" value="Segment"/>
</dbReference>
<evidence type="ECO:0000256" key="1">
    <source>
        <dbReference type="SAM" id="MobiDB-lite"/>
    </source>
</evidence>